<dbReference type="GO" id="GO:0000209">
    <property type="term" value="P:protein polyubiquitination"/>
    <property type="evidence" value="ECO:0007669"/>
    <property type="project" value="TreeGrafter"/>
</dbReference>
<keyword evidence="4" id="KW-0808">Transferase</keyword>
<keyword evidence="10" id="KW-1185">Reference proteome</keyword>
<gene>
    <name evidence="9" type="ORF">E3N88_32997</name>
</gene>
<comment type="catalytic activity">
    <reaction evidence="1">
        <text>S-ubiquitinyl-[E2 ubiquitin-conjugating enzyme]-L-cysteine + [acceptor protein]-L-lysine = [E2 ubiquitin-conjugating enzyme]-L-cysteine + N(6)-ubiquitinyl-[acceptor protein]-L-lysine.</text>
        <dbReference type="EC" id="2.3.2.26"/>
    </reaction>
</comment>
<feature type="region of interest" description="Disordered" evidence="7">
    <location>
        <begin position="1"/>
        <end position="85"/>
    </location>
</feature>
<evidence type="ECO:0000256" key="1">
    <source>
        <dbReference type="ARBA" id="ARBA00000885"/>
    </source>
</evidence>
<dbReference type="PROSITE" id="PS50237">
    <property type="entry name" value="HECT"/>
    <property type="match status" value="1"/>
</dbReference>
<keyword evidence="5 6" id="KW-0833">Ubl conjugation pathway</keyword>
<dbReference type="Gene3D" id="3.90.1750.10">
    <property type="entry name" value="Hect, E3 ligase catalytic domains"/>
    <property type="match status" value="1"/>
</dbReference>
<dbReference type="Pfam" id="PF25579">
    <property type="entry name" value="TPR_TRIP12_N"/>
    <property type="match status" value="1"/>
</dbReference>
<dbReference type="InterPro" id="IPR035983">
    <property type="entry name" value="Hect_E3_ubiquitin_ligase"/>
</dbReference>
<dbReference type="PANTHER" id="PTHR45670:SF10">
    <property type="entry name" value="E3 UBIQUITIN-PROTEIN LIGASE UPL4"/>
    <property type="match status" value="1"/>
</dbReference>
<evidence type="ECO:0000259" key="8">
    <source>
        <dbReference type="PROSITE" id="PS50237"/>
    </source>
</evidence>
<feature type="compositionally biased region" description="Low complexity" evidence="7">
    <location>
        <begin position="55"/>
        <end position="64"/>
    </location>
</feature>
<dbReference type="PANTHER" id="PTHR45670">
    <property type="entry name" value="E3 UBIQUITIN-PROTEIN LIGASE TRIP12"/>
    <property type="match status" value="1"/>
</dbReference>
<dbReference type="GO" id="GO:0043161">
    <property type="term" value="P:proteasome-mediated ubiquitin-dependent protein catabolic process"/>
    <property type="evidence" value="ECO:0007669"/>
    <property type="project" value="TreeGrafter"/>
</dbReference>
<dbReference type="Proteomes" id="UP000326396">
    <property type="component" value="Linkage Group LG6"/>
</dbReference>
<feature type="domain" description="HECT" evidence="8">
    <location>
        <begin position="1124"/>
        <end position="1495"/>
    </location>
</feature>
<feature type="compositionally biased region" description="Polar residues" evidence="7">
    <location>
        <begin position="837"/>
        <end position="858"/>
    </location>
</feature>
<evidence type="ECO:0000256" key="3">
    <source>
        <dbReference type="ARBA" id="ARBA00012485"/>
    </source>
</evidence>
<evidence type="ECO:0000313" key="10">
    <source>
        <dbReference type="Proteomes" id="UP000326396"/>
    </source>
</evidence>
<dbReference type="OrthoDB" id="423283at2759"/>
<feature type="region of interest" description="Disordered" evidence="7">
    <location>
        <begin position="834"/>
        <end position="867"/>
    </location>
</feature>
<dbReference type="Gene3D" id="1.25.10.10">
    <property type="entry name" value="Leucine-rich Repeat Variant"/>
    <property type="match status" value="1"/>
</dbReference>
<dbReference type="SUPFAM" id="SSF56204">
    <property type="entry name" value="Hect, E3 ligase catalytic domain"/>
    <property type="match status" value="1"/>
</dbReference>
<comment type="similarity">
    <text evidence="2">Belongs to the UPL family. K-HECT subfamily.</text>
</comment>
<evidence type="ECO:0000256" key="4">
    <source>
        <dbReference type="ARBA" id="ARBA00022679"/>
    </source>
</evidence>
<dbReference type="InterPro" id="IPR045322">
    <property type="entry name" value="HECTD1/TRIP12-like"/>
</dbReference>
<feature type="compositionally biased region" description="Low complexity" evidence="7">
    <location>
        <begin position="29"/>
        <end position="44"/>
    </location>
</feature>
<evidence type="ECO:0000256" key="6">
    <source>
        <dbReference type="PROSITE-ProRule" id="PRU00104"/>
    </source>
</evidence>
<dbReference type="InterPro" id="IPR016024">
    <property type="entry name" value="ARM-type_fold"/>
</dbReference>
<dbReference type="InterPro" id="IPR057948">
    <property type="entry name" value="TPR_TRIP12_N"/>
</dbReference>
<dbReference type="InterPro" id="IPR011989">
    <property type="entry name" value="ARM-like"/>
</dbReference>
<name>A0A5N6MAI6_9ASTR</name>
<evidence type="ECO:0000256" key="7">
    <source>
        <dbReference type="SAM" id="MobiDB-lite"/>
    </source>
</evidence>
<dbReference type="SMART" id="SM00119">
    <property type="entry name" value="HECTc"/>
    <property type="match status" value="1"/>
</dbReference>
<organism evidence="9 10">
    <name type="scientific">Mikania micrantha</name>
    <name type="common">bitter vine</name>
    <dbReference type="NCBI Taxonomy" id="192012"/>
    <lineage>
        <taxon>Eukaryota</taxon>
        <taxon>Viridiplantae</taxon>
        <taxon>Streptophyta</taxon>
        <taxon>Embryophyta</taxon>
        <taxon>Tracheophyta</taxon>
        <taxon>Spermatophyta</taxon>
        <taxon>Magnoliopsida</taxon>
        <taxon>eudicotyledons</taxon>
        <taxon>Gunneridae</taxon>
        <taxon>Pentapetalae</taxon>
        <taxon>asterids</taxon>
        <taxon>campanulids</taxon>
        <taxon>Asterales</taxon>
        <taxon>Asteraceae</taxon>
        <taxon>Asteroideae</taxon>
        <taxon>Heliantheae alliance</taxon>
        <taxon>Eupatorieae</taxon>
        <taxon>Mikania</taxon>
    </lineage>
</organism>
<proteinExistence type="inferred from homology"/>
<evidence type="ECO:0000256" key="5">
    <source>
        <dbReference type="ARBA" id="ARBA00022786"/>
    </source>
</evidence>
<feature type="compositionally biased region" description="Basic and acidic residues" evidence="7">
    <location>
        <begin position="7"/>
        <end position="21"/>
    </location>
</feature>
<dbReference type="SUPFAM" id="SSF48371">
    <property type="entry name" value="ARM repeat"/>
    <property type="match status" value="1"/>
</dbReference>
<dbReference type="GO" id="GO:0061630">
    <property type="term" value="F:ubiquitin protein ligase activity"/>
    <property type="evidence" value="ECO:0007669"/>
    <property type="project" value="UniProtKB-EC"/>
</dbReference>
<feature type="active site" description="Glycyl thioester intermediate" evidence="6">
    <location>
        <position position="1463"/>
    </location>
</feature>
<dbReference type="Pfam" id="PF00632">
    <property type="entry name" value="HECT"/>
    <property type="match status" value="1"/>
</dbReference>
<dbReference type="Gene3D" id="3.30.2410.10">
    <property type="entry name" value="Hect, E3 ligase catalytic domain"/>
    <property type="match status" value="1"/>
</dbReference>
<reference evidence="9 10" key="1">
    <citation type="submission" date="2019-05" db="EMBL/GenBank/DDBJ databases">
        <title>Mikania micrantha, genome provides insights into the molecular mechanism of rapid growth.</title>
        <authorList>
            <person name="Liu B."/>
        </authorList>
    </citation>
    <scope>NUCLEOTIDE SEQUENCE [LARGE SCALE GENOMIC DNA]</scope>
    <source>
        <strain evidence="9">NLD-2019</strain>
        <tissue evidence="9">Leaf</tissue>
    </source>
</reference>
<dbReference type="EMBL" id="SZYD01000016">
    <property type="protein sequence ID" value="KAD3337477.1"/>
    <property type="molecule type" value="Genomic_DNA"/>
</dbReference>
<evidence type="ECO:0000256" key="2">
    <source>
        <dbReference type="ARBA" id="ARBA00006331"/>
    </source>
</evidence>
<evidence type="ECO:0000313" key="9">
    <source>
        <dbReference type="EMBL" id="KAD3337477.1"/>
    </source>
</evidence>
<protein>
    <recommendedName>
        <fullName evidence="3">HECT-type E3 ubiquitin transferase</fullName>
        <ecNumber evidence="3">2.3.2.26</ecNumber>
    </recommendedName>
</protein>
<dbReference type="EC" id="2.3.2.26" evidence="3"/>
<dbReference type="InterPro" id="IPR000569">
    <property type="entry name" value="HECT_dom"/>
</dbReference>
<comment type="caution">
    <text evidence="9">The sequence shown here is derived from an EMBL/GenBank/DDBJ whole genome shotgun (WGS) entry which is preliminary data.</text>
</comment>
<sequence>MGNRGQKRAEAIDEFPADKRTCSSLEFRPSTSTSPIETTPSFSTNQTHDHEMETSSSASGSGSARTDEDKDSAYGSCDSDDMGDTEHRKYRHAMLDYQRQRMSGDQMKFKRVLSILNGETEESTQQDALRELCEILSFCTDSSLSSLMANSLSPILIKMAGHETDPEIMLLSIRALTYLCDTHPRSSSFIVRYNGVPALCQRLLSIEYEDVAEQVKFWEREKERNEVFGTLVRGYDFSVYVQCLQALEKISLEQPLVCLQSGAIMAVLTHIEFFSTSIQRVALSTVVNICEKLPSEGFSPFMDAVPILCQLLQYEDNQLVEHAATCLIKIAERVQQSSDMLDELSKHGLIQQVTHLIDLNSKITLSHSVDTGLIGILVKLASGSMTAVRTLFDLNISSILRDILSTYDLSHNIPSPRAVGQSNQAHEVLKLLIQLLPVVARNHEIPLAEEKANFLVNNPNVFQKFGNDLLDVLIQVVDSGVDLYICYGCLCVIDKLIYYINCDTLLDLLKQTNISRFLAGVFTRKDRHVIMLALNISDTILQKKSDVFLDPFVKEGVLFAIDALIVPEKGSNFMFSMFNDIQLSNNSSRKQCLCYSFDNCKSSSASDTPTCKLENDCFQTLAKNIRTNYFEKNASTSANGTTDILENLKSLSAELDSMMTHSMVEEEYDHVLHQIMSHLTGTDVISTFEFVESGITESLFKYLSSGECCRRVSGNDESKSQHCIAERRLKTFVRLFCSNFSSSEFISKLQSGLSSVEDFPVVLNSISKHRNSYATVPYRHCTTYPCLKVVFEKGDGESTLTDYSGDVQNVDPFSDFNAIEKFLWPKVCSDKDDGNAPVTSQNNVGLTSAESSSGNEFPSDSMEHEQNAIEKDKSISTKHPQSSRNDDHLSFYFEGKQIEQGLTLYQAIIHHHKAQYDTIAHATLWNEIHKVTYKKTSKLENISSPDFRCHPCWPAALKKLLFSEIGSTVEKSTPCYNILFLLRILEAVNRFGFHIMSLEKILVFAQGRINNLDGVRATNEGILGMLKNEFINSRLTEKLEQQMRDPLAISTGSMPSWCTQLMASCPFLFTFEARSKYFRLAAFGKSLSQTRISSGSNLGIQNESPLPRKKFLVSRHQILESAAKMMDLHANQKVVLEVKYDEEVGTGLGPTLEFFTLVSNEFQKPGLGMWRGDNLLDFGTIGSLFGLFPGPWCPSISVSNDIEFPEVKRKFFLLGQIVAKALHDGRVLDLPLSKAFYKLILGQELTLYDIQSFDPVLGKTLVEFQALVERREYLESVGEISADDLDPCFRDTKINELHLDFTLPGYPDYILASGPDKEMVDSSNLKEYIELVVDATINSGISRQMDAFKSGFNQVFPINDLHIFTDEELERLLCGESETWNSNQLSDLIKFDHGYTASSPPILHFLEVIQEFDYEQQKAFLKFVTGAPRLPLGGLASLNPKLTIVRKHCDKLVDVDLPSVMTCANYLKLPPYSSKETMKEKLLYAITEGQGLASEMGLVDQLQSTNLETVEPPITLALFFDELCKTDHLSMWHSHPSLKSRWFARIRVSVIFLTAYIVAGYRCQDANYLNIKELLNLVCETIVDVNKERTPEENPKNVEHQE</sequence>
<dbReference type="CDD" id="cd00078">
    <property type="entry name" value="HECTc"/>
    <property type="match status" value="1"/>
</dbReference>
<accession>A0A5N6MAI6</accession>